<evidence type="ECO:0000313" key="19">
    <source>
        <dbReference type="EMBL" id="QCK87396.1"/>
    </source>
</evidence>
<dbReference type="PROSITE" id="PS50173">
    <property type="entry name" value="UMUC"/>
    <property type="match status" value="1"/>
</dbReference>
<dbReference type="Gene3D" id="3.30.1490.100">
    <property type="entry name" value="DNA polymerase, Y-family, little finger domain"/>
    <property type="match status" value="1"/>
</dbReference>
<dbReference type="GO" id="GO:0006281">
    <property type="term" value="P:DNA repair"/>
    <property type="evidence" value="ECO:0007669"/>
    <property type="project" value="UniProtKB-UniRule"/>
</dbReference>
<evidence type="ECO:0000256" key="1">
    <source>
        <dbReference type="ARBA" id="ARBA00004496"/>
    </source>
</evidence>
<feature type="binding site" evidence="17">
    <location>
        <position position="44"/>
    </location>
    <ligand>
        <name>Mg(2+)</name>
        <dbReference type="ChEBI" id="CHEBI:18420"/>
    </ligand>
</feature>
<evidence type="ECO:0000256" key="16">
    <source>
        <dbReference type="ARBA" id="ARBA00049244"/>
    </source>
</evidence>
<proteinExistence type="inferred from homology"/>
<keyword evidence="6 17" id="KW-0808">Transferase</keyword>
<dbReference type="GO" id="GO:0005829">
    <property type="term" value="C:cytosol"/>
    <property type="evidence" value="ECO:0007669"/>
    <property type="project" value="TreeGrafter"/>
</dbReference>
<dbReference type="Pfam" id="PF11799">
    <property type="entry name" value="IMS_C"/>
    <property type="match status" value="1"/>
</dbReference>
<evidence type="ECO:0000256" key="13">
    <source>
        <dbReference type="ARBA" id="ARBA00023125"/>
    </source>
</evidence>
<evidence type="ECO:0000313" key="20">
    <source>
        <dbReference type="Proteomes" id="UP000298588"/>
    </source>
</evidence>
<dbReference type="OrthoDB" id="9808813at2"/>
<dbReference type="GO" id="GO:0003684">
    <property type="term" value="F:damaged DNA binding"/>
    <property type="evidence" value="ECO:0007669"/>
    <property type="project" value="InterPro"/>
</dbReference>
<dbReference type="InterPro" id="IPR050116">
    <property type="entry name" value="DNA_polymerase-Y"/>
</dbReference>
<keyword evidence="9 17" id="KW-0479">Metal-binding</keyword>
<comment type="subcellular location">
    <subcellularLocation>
        <location evidence="1 17">Cytoplasm</location>
    </subcellularLocation>
</comment>
<evidence type="ECO:0000256" key="5">
    <source>
        <dbReference type="ARBA" id="ARBA00022490"/>
    </source>
</evidence>
<keyword evidence="12 17" id="KW-0239">DNA-directed DNA polymerase</keyword>
<dbReference type="KEGG" id="paqt:E8L99_17350"/>
<evidence type="ECO:0000256" key="12">
    <source>
        <dbReference type="ARBA" id="ARBA00022932"/>
    </source>
</evidence>
<evidence type="ECO:0000256" key="2">
    <source>
        <dbReference type="ARBA" id="ARBA00010945"/>
    </source>
</evidence>
<dbReference type="InterPro" id="IPR036775">
    <property type="entry name" value="DNA_pol_Y-fam_lit_finger_sf"/>
</dbReference>
<dbReference type="Pfam" id="PF00817">
    <property type="entry name" value="IMS"/>
    <property type="match status" value="1"/>
</dbReference>
<feature type="binding site" evidence="17">
    <location>
        <position position="137"/>
    </location>
    <ligand>
        <name>Mg(2+)</name>
        <dbReference type="ChEBI" id="CHEBI:18420"/>
    </ligand>
</feature>
<dbReference type="InterPro" id="IPR022880">
    <property type="entry name" value="DNApol_IV"/>
</dbReference>
<evidence type="ECO:0000256" key="3">
    <source>
        <dbReference type="ARBA" id="ARBA00011245"/>
    </source>
</evidence>
<evidence type="ECO:0000256" key="10">
    <source>
        <dbReference type="ARBA" id="ARBA00022763"/>
    </source>
</evidence>
<dbReference type="SUPFAM" id="SSF100879">
    <property type="entry name" value="Lesion bypass DNA polymerase (Y-family), little finger domain"/>
    <property type="match status" value="1"/>
</dbReference>
<dbReference type="InterPro" id="IPR043502">
    <property type="entry name" value="DNA/RNA_pol_sf"/>
</dbReference>
<evidence type="ECO:0000256" key="8">
    <source>
        <dbReference type="ARBA" id="ARBA00022705"/>
    </source>
</evidence>
<keyword evidence="11 17" id="KW-0460">Magnesium</keyword>
<dbReference type="PANTHER" id="PTHR11076">
    <property type="entry name" value="DNA REPAIR POLYMERASE UMUC / TRANSFERASE FAMILY MEMBER"/>
    <property type="match status" value="1"/>
</dbReference>
<evidence type="ECO:0000256" key="15">
    <source>
        <dbReference type="ARBA" id="ARBA00025589"/>
    </source>
</evidence>
<keyword evidence="5 17" id="KW-0963">Cytoplasm</keyword>
<dbReference type="GO" id="GO:0000287">
    <property type="term" value="F:magnesium ion binding"/>
    <property type="evidence" value="ECO:0007669"/>
    <property type="project" value="UniProtKB-UniRule"/>
</dbReference>
<feature type="active site" evidence="17">
    <location>
        <position position="138"/>
    </location>
</feature>
<dbReference type="RefSeq" id="WP_137100725.1">
    <property type="nucleotide sequence ID" value="NZ_CP039865.1"/>
</dbReference>
<dbReference type="FunFam" id="3.40.1170.60:FF:000001">
    <property type="entry name" value="DNA polymerase IV"/>
    <property type="match status" value="1"/>
</dbReference>
<dbReference type="CDD" id="cd03586">
    <property type="entry name" value="PolY_Pol_IV_kappa"/>
    <property type="match status" value="1"/>
</dbReference>
<evidence type="ECO:0000256" key="14">
    <source>
        <dbReference type="ARBA" id="ARBA00023204"/>
    </source>
</evidence>
<evidence type="ECO:0000256" key="9">
    <source>
        <dbReference type="ARBA" id="ARBA00022723"/>
    </source>
</evidence>
<evidence type="ECO:0000259" key="18">
    <source>
        <dbReference type="PROSITE" id="PS50173"/>
    </source>
</evidence>
<dbReference type="PANTHER" id="PTHR11076:SF33">
    <property type="entry name" value="DNA POLYMERASE KAPPA"/>
    <property type="match status" value="1"/>
</dbReference>
<dbReference type="Gene3D" id="3.40.1170.60">
    <property type="match status" value="1"/>
</dbReference>
<dbReference type="FunFam" id="3.30.1490.100:FF:000004">
    <property type="entry name" value="DNA polymerase IV"/>
    <property type="match status" value="1"/>
</dbReference>
<accession>A0A4D7QP93</accession>
<evidence type="ECO:0000256" key="11">
    <source>
        <dbReference type="ARBA" id="ARBA00022842"/>
    </source>
</evidence>
<feature type="site" description="Substrate discrimination" evidence="17">
    <location>
        <position position="49"/>
    </location>
</feature>
<evidence type="ECO:0000256" key="4">
    <source>
        <dbReference type="ARBA" id="ARBA00022457"/>
    </source>
</evidence>
<keyword evidence="20" id="KW-1185">Reference proteome</keyword>
<sequence length="420" mass="45632">MSPIAFCRDCLSEVDDSALRCSACGSPRVMRHSELDTLSIAHVDCDAFYASVEKRDDPSLADKPVIVGGGKRGVVSTCCYVARIHGVRSAMPMFKALALCPEAVVIKPNMEKYVRVGREVRAAMRALTPLVEPISIDEAFLDLTGTARLHGASPARVLARFARSIEHDIGITVSLGLSYNKFLAKIASDLDKPRGFAAIGRAEALAFLGPKPVSFIWGVGKAMQETLERDGLRHIADLRQHDEATLMRRYGAMGLRLARLSRGIDERKVSPDEEAKSVSAETTFDEDIRDGRTLEKRLFPLCEKVTSRAKAQGIAGSTVTLKLKSSDFRLRTRSRALGSPTVLAARLFETGREMLAKEIDGTAYRLIGIGLSDLTTLDKADPSDLVDTSIARNVKVEGAVDALRAKFGKTAVVKGITLDD</sequence>
<comment type="cofactor">
    <cofactor evidence="17">
        <name>Mg(2+)</name>
        <dbReference type="ChEBI" id="CHEBI:18420"/>
    </cofactor>
    <text evidence="17">Binds 2 magnesium ions per subunit.</text>
</comment>
<dbReference type="GO" id="GO:0009432">
    <property type="term" value="P:SOS response"/>
    <property type="evidence" value="ECO:0007669"/>
    <property type="project" value="TreeGrafter"/>
</dbReference>
<gene>
    <name evidence="17" type="primary">dinB</name>
    <name evidence="19" type="ORF">E8L99_17350</name>
</gene>
<name>A0A4D7QP93_9HYPH</name>
<comment type="catalytic activity">
    <reaction evidence="16 17">
        <text>DNA(n) + a 2'-deoxyribonucleoside 5'-triphosphate = DNA(n+1) + diphosphate</text>
        <dbReference type="Rhea" id="RHEA:22508"/>
        <dbReference type="Rhea" id="RHEA-COMP:17339"/>
        <dbReference type="Rhea" id="RHEA-COMP:17340"/>
        <dbReference type="ChEBI" id="CHEBI:33019"/>
        <dbReference type="ChEBI" id="CHEBI:61560"/>
        <dbReference type="ChEBI" id="CHEBI:173112"/>
        <dbReference type="EC" id="2.7.7.7"/>
    </reaction>
</comment>
<dbReference type="EMBL" id="CP039865">
    <property type="protein sequence ID" value="QCK87396.1"/>
    <property type="molecule type" value="Genomic_DNA"/>
</dbReference>
<protein>
    <recommendedName>
        <fullName evidence="17">DNA polymerase IV</fullName>
        <shortName evidence="17">Pol IV</shortName>
        <ecNumber evidence="17">2.7.7.7</ecNumber>
    </recommendedName>
</protein>
<dbReference type="InterPro" id="IPR043128">
    <property type="entry name" value="Rev_trsase/Diguanyl_cyclase"/>
</dbReference>
<dbReference type="GO" id="GO:0042276">
    <property type="term" value="P:error-prone translesion synthesis"/>
    <property type="evidence" value="ECO:0007669"/>
    <property type="project" value="TreeGrafter"/>
</dbReference>
<evidence type="ECO:0000256" key="6">
    <source>
        <dbReference type="ARBA" id="ARBA00022679"/>
    </source>
</evidence>
<dbReference type="EC" id="2.7.7.7" evidence="17"/>
<dbReference type="Gene3D" id="1.10.150.20">
    <property type="entry name" value="5' to 3' exonuclease, C-terminal subdomain"/>
    <property type="match status" value="1"/>
</dbReference>
<keyword evidence="4 17" id="KW-0515">Mutator protein</keyword>
<dbReference type="InterPro" id="IPR001126">
    <property type="entry name" value="UmuC"/>
</dbReference>
<dbReference type="Proteomes" id="UP000298588">
    <property type="component" value="Chromosome"/>
</dbReference>
<keyword evidence="10 17" id="KW-0227">DNA damage</keyword>
<keyword evidence="7 17" id="KW-0548">Nucleotidyltransferase</keyword>
<keyword evidence="14 17" id="KW-0234">DNA repair</keyword>
<dbReference type="GO" id="GO:0003887">
    <property type="term" value="F:DNA-directed DNA polymerase activity"/>
    <property type="evidence" value="ECO:0007669"/>
    <property type="project" value="UniProtKB-UniRule"/>
</dbReference>
<evidence type="ECO:0000256" key="17">
    <source>
        <dbReference type="HAMAP-Rule" id="MF_01113"/>
    </source>
</evidence>
<feature type="domain" description="UmuC" evidence="18">
    <location>
        <begin position="40"/>
        <end position="220"/>
    </location>
</feature>
<comment type="subunit">
    <text evidence="3 17">Monomer.</text>
</comment>
<dbReference type="GO" id="GO:0006261">
    <property type="term" value="P:DNA-templated DNA replication"/>
    <property type="evidence" value="ECO:0007669"/>
    <property type="project" value="UniProtKB-UniRule"/>
</dbReference>
<keyword evidence="13 17" id="KW-0238">DNA-binding</keyword>
<dbReference type="SUPFAM" id="SSF56672">
    <property type="entry name" value="DNA/RNA polymerases"/>
    <property type="match status" value="1"/>
</dbReference>
<dbReference type="Gene3D" id="3.30.70.270">
    <property type="match status" value="1"/>
</dbReference>
<dbReference type="HAMAP" id="MF_01113">
    <property type="entry name" value="DNApol_IV"/>
    <property type="match status" value="1"/>
</dbReference>
<dbReference type="AlphaFoldDB" id="A0A4D7QP93"/>
<dbReference type="NCBIfam" id="NF002751">
    <property type="entry name" value="PRK02794.1"/>
    <property type="match status" value="1"/>
</dbReference>
<comment type="similarity">
    <text evidence="2 17">Belongs to the DNA polymerase type-Y family.</text>
</comment>
<dbReference type="InterPro" id="IPR017961">
    <property type="entry name" value="DNA_pol_Y-fam_little_finger"/>
</dbReference>
<keyword evidence="8 17" id="KW-0235">DNA replication</keyword>
<reference evidence="19 20" key="1">
    <citation type="submission" date="2019-04" db="EMBL/GenBank/DDBJ databases">
        <title>Phreatobacter aquaticus sp. nov.</title>
        <authorList>
            <person name="Choi A."/>
            <person name="Baek K."/>
        </authorList>
    </citation>
    <scope>NUCLEOTIDE SEQUENCE [LARGE SCALE GENOMIC DNA]</scope>
    <source>
        <strain evidence="19 20">NMCR1094</strain>
    </source>
</reference>
<dbReference type="NCBIfam" id="NF002677">
    <property type="entry name" value="PRK02406.1"/>
    <property type="match status" value="1"/>
</dbReference>
<comment type="function">
    <text evidence="15 17">Poorly processive, error-prone DNA polymerase involved in untargeted mutagenesis. Copies undamaged DNA at stalled replication forks, which arise in vivo from mismatched or misaligned primer ends. These misaligned primers can be extended by PolIV. Exhibits no 3'-5' exonuclease (proofreading) activity. May be involved in translesional synthesis, in conjunction with the beta clamp from PolIII.</text>
</comment>
<evidence type="ECO:0000256" key="7">
    <source>
        <dbReference type="ARBA" id="ARBA00022695"/>
    </source>
</evidence>
<organism evidence="19 20">
    <name type="scientific">Phreatobacter aquaticus</name>
    <dbReference type="NCBI Taxonomy" id="2570229"/>
    <lineage>
        <taxon>Bacteria</taxon>
        <taxon>Pseudomonadati</taxon>
        <taxon>Pseudomonadota</taxon>
        <taxon>Alphaproteobacteria</taxon>
        <taxon>Hyphomicrobiales</taxon>
        <taxon>Phreatobacteraceae</taxon>
        <taxon>Phreatobacter</taxon>
    </lineage>
</organism>